<evidence type="ECO:0000256" key="2">
    <source>
        <dbReference type="ARBA" id="ARBA00023315"/>
    </source>
</evidence>
<evidence type="ECO:0000313" key="5">
    <source>
        <dbReference type="Proteomes" id="UP000248423"/>
    </source>
</evidence>
<keyword evidence="1" id="KW-0808">Transferase</keyword>
<dbReference type="Proteomes" id="UP000248423">
    <property type="component" value="Unassembled WGS sequence"/>
</dbReference>
<evidence type="ECO:0000259" key="3">
    <source>
        <dbReference type="Pfam" id="PF22664"/>
    </source>
</evidence>
<dbReference type="STRING" id="1448318.A0A319DYF9"/>
<dbReference type="VEuPathDB" id="FungiDB:BO78DRAFT_328278"/>
<protein>
    <recommendedName>
        <fullName evidence="3">Trichothecene 3-O-acetyltransferase-like N-terminal domain-containing protein</fullName>
    </recommendedName>
</protein>
<name>A0A319DYF9_ASPSB</name>
<dbReference type="AlphaFoldDB" id="A0A319DYF9"/>
<dbReference type="InterPro" id="IPR051283">
    <property type="entry name" value="Sec_Metabolite_Acyltrans"/>
</dbReference>
<sequence length="455" mass="49742">MLGNDRLDILGQQPSLHKLYTQICSVYSLPDPSVHGHIVSTLRNGLDRLAESFPWLAGHVINEGSREGVTGTYRIAPSDSIPLVVQDLRQVPSAPTMNSLRKAQFPMTMLDENLVAPCMTVNPPGSTIGLVADTGPVFAAQVNFISGGLILTFVGQHNTMDMTGQATVINWLSKACYNEFFSNEELSGGNVDKSKTIPLFDDTWEPGPELDCQVAKPKSQNTGGNPPPPQSTWGYVAFSAASLNTLKTLATQTKNPQSGFISTDDTISAFIWKCTSRARAFRLTPGTVSTFARAIDARQCLGVPSTYPGALSNMTYNTYSLQNLDEEPLGVIASQLRRQLDPKVRDLAYDTRALATFLSRCADKSKVLITASVDAASGIMLSSWAKVNLYNLDFNLGLGKPETVRRPSFVPVESLMYIMPKSPEGGQAVALCLRDEDWERLNDDEEWKRYATYLG</sequence>
<gene>
    <name evidence="4" type="ORF">BO78DRAFT_328278</name>
</gene>
<dbReference type="PANTHER" id="PTHR31896:SF64">
    <property type="entry name" value="TRICHOTHECENE 3-O-ACETYLTRANSFERASE"/>
    <property type="match status" value="1"/>
</dbReference>
<dbReference type="Pfam" id="PF22664">
    <property type="entry name" value="TRI-like_N"/>
    <property type="match status" value="1"/>
</dbReference>
<dbReference type="InterPro" id="IPR054710">
    <property type="entry name" value="Tri101-like_N"/>
</dbReference>
<dbReference type="InterPro" id="IPR023213">
    <property type="entry name" value="CAT-like_dom_sf"/>
</dbReference>
<dbReference type="EMBL" id="KZ826423">
    <property type="protein sequence ID" value="PYI01165.1"/>
    <property type="molecule type" value="Genomic_DNA"/>
</dbReference>
<feature type="domain" description="Trichothecene 3-O-acetyltransferase-like N-terminal" evidence="3">
    <location>
        <begin position="19"/>
        <end position="176"/>
    </location>
</feature>
<reference evidence="4 5" key="1">
    <citation type="submission" date="2018-02" db="EMBL/GenBank/DDBJ databases">
        <title>The genomes of Aspergillus section Nigri reveals drivers in fungal speciation.</title>
        <authorList>
            <consortium name="DOE Joint Genome Institute"/>
            <person name="Vesth T.C."/>
            <person name="Nybo J."/>
            <person name="Theobald S."/>
            <person name="Brandl J."/>
            <person name="Frisvad J.C."/>
            <person name="Nielsen K.F."/>
            <person name="Lyhne E.K."/>
            <person name="Kogle M.E."/>
            <person name="Kuo A."/>
            <person name="Riley R."/>
            <person name="Clum A."/>
            <person name="Nolan M."/>
            <person name="Lipzen A."/>
            <person name="Salamov A."/>
            <person name="Henrissat B."/>
            <person name="Wiebenga A."/>
            <person name="De vries R.P."/>
            <person name="Grigoriev I.V."/>
            <person name="Mortensen U.H."/>
            <person name="Andersen M.R."/>
            <person name="Baker S.E."/>
        </authorList>
    </citation>
    <scope>NUCLEOTIDE SEQUENCE [LARGE SCALE GENOMIC DNA]</scope>
    <source>
        <strain evidence="4 5">CBS 121057</strain>
    </source>
</reference>
<organism evidence="4 5">
    <name type="scientific">Aspergillus sclerotiicarbonarius (strain CBS 121057 / IBT 28362)</name>
    <dbReference type="NCBI Taxonomy" id="1448318"/>
    <lineage>
        <taxon>Eukaryota</taxon>
        <taxon>Fungi</taxon>
        <taxon>Dikarya</taxon>
        <taxon>Ascomycota</taxon>
        <taxon>Pezizomycotina</taxon>
        <taxon>Eurotiomycetes</taxon>
        <taxon>Eurotiomycetidae</taxon>
        <taxon>Eurotiales</taxon>
        <taxon>Aspergillaceae</taxon>
        <taxon>Aspergillus</taxon>
        <taxon>Aspergillus subgen. Circumdati</taxon>
    </lineage>
</organism>
<keyword evidence="2" id="KW-0012">Acyltransferase</keyword>
<proteinExistence type="predicted"/>
<dbReference type="OrthoDB" id="1862401at2759"/>
<dbReference type="Gene3D" id="3.30.559.10">
    <property type="entry name" value="Chloramphenicol acetyltransferase-like domain"/>
    <property type="match status" value="2"/>
</dbReference>
<evidence type="ECO:0000256" key="1">
    <source>
        <dbReference type="ARBA" id="ARBA00022679"/>
    </source>
</evidence>
<dbReference type="GO" id="GO:0016746">
    <property type="term" value="F:acyltransferase activity"/>
    <property type="evidence" value="ECO:0007669"/>
    <property type="project" value="UniProtKB-KW"/>
</dbReference>
<dbReference type="PANTHER" id="PTHR31896">
    <property type="entry name" value="FAMILY REGULATORY PROTEIN, PUTATIVE (AFU_ORTHOLOGUE AFUA_3G14730)-RELATED"/>
    <property type="match status" value="1"/>
</dbReference>
<accession>A0A319DYF9</accession>
<evidence type="ECO:0000313" key="4">
    <source>
        <dbReference type="EMBL" id="PYI01165.1"/>
    </source>
</evidence>
<keyword evidence="5" id="KW-1185">Reference proteome</keyword>